<dbReference type="SMART" id="SM00054">
    <property type="entry name" value="EFh"/>
    <property type="match status" value="4"/>
</dbReference>
<reference evidence="3" key="1">
    <citation type="submission" date="2020-05" db="EMBL/GenBank/DDBJ databases">
        <title>Phylogenomic resolution of chytrid fungi.</title>
        <authorList>
            <person name="Stajich J.E."/>
            <person name="Amses K."/>
            <person name="Simmons R."/>
            <person name="Seto K."/>
            <person name="Myers J."/>
            <person name="Bonds A."/>
            <person name="Quandt C.A."/>
            <person name="Barry K."/>
            <person name="Liu P."/>
            <person name="Grigoriev I."/>
            <person name="Longcore J.E."/>
            <person name="James T.Y."/>
        </authorList>
    </citation>
    <scope>NUCLEOTIDE SEQUENCE</scope>
    <source>
        <strain evidence="3">JEL0476</strain>
    </source>
</reference>
<sequence length="155" mass="17714">MSKLTPKYQVDVSDKASVEKAFKQFDYNNNGLLSLAEIDKAVIEILPQFAKDKPAIMRAYKAADKSKDGFIEKDEFVSLIKLLNHYDSLFKVFQKLDTDKDKRISLKEFIKGYELIGLDTKDAAKLKSEFEKIDTNNGGYILFEEFCIAMAKKHA</sequence>
<feature type="domain" description="EF-hand" evidence="2">
    <location>
        <begin position="13"/>
        <end position="48"/>
    </location>
</feature>
<accession>A0AAD5XX80</accession>
<comment type="caution">
    <text evidence="3">The sequence shown here is derived from an EMBL/GenBank/DDBJ whole genome shotgun (WGS) entry which is preliminary data.</text>
</comment>
<dbReference type="InterPro" id="IPR011992">
    <property type="entry name" value="EF-hand-dom_pair"/>
</dbReference>
<dbReference type="PANTHER" id="PTHR10827:SF85">
    <property type="entry name" value="CALCIUM-BINDING PROTEIN"/>
    <property type="match status" value="1"/>
</dbReference>
<evidence type="ECO:0000313" key="3">
    <source>
        <dbReference type="EMBL" id="KAJ3223427.1"/>
    </source>
</evidence>
<dbReference type="InterPro" id="IPR018247">
    <property type="entry name" value="EF_Hand_1_Ca_BS"/>
</dbReference>
<evidence type="ECO:0000313" key="4">
    <source>
        <dbReference type="Proteomes" id="UP001211065"/>
    </source>
</evidence>
<name>A0AAD5XX80_9FUNG</name>
<feature type="domain" description="EF-hand" evidence="2">
    <location>
        <begin position="84"/>
        <end position="119"/>
    </location>
</feature>
<dbReference type="Proteomes" id="UP001211065">
    <property type="component" value="Unassembled WGS sequence"/>
</dbReference>
<gene>
    <name evidence="3" type="ORF">HK099_001151</name>
</gene>
<organism evidence="3 4">
    <name type="scientific">Clydaea vesicula</name>
    <dbReference type="NCBI Taxonomy" id="447962"/>
    <lineage>
        <taxon>Eukaryota</taxon>
        <taxon>Fungi</taxon>
        <taxon>Fungi incertae sedis</taxon>
        <taxon>Chytridiomycota</taxon>
        <taxon>Chytridiomycota incertae sedis</taxon>
        <taxon>Chytridiomycetes</taxon>
        <taxon>Lobulomycetales</taxon>
        <taxon>Lobulomycetaceae</taxon>
        <taxon>Clydaea</taxon>
    </lineage>
</organism>
<dbReference type="Pfam" id="PF13499">
    <property type="entry name" value="EF-hand_7"/>
    <property type="match status" value="1"/>
</dbReference>
<keyword evidence="1" id="KW-0106">Calcium</keyword>
<keyword evidence="4" id="KW-1185">Reference proteome</keyword>
<dbReference type="SUPFAM" id="SSF47473">
    <property type="entry name" value="EF-hand"/>
    <property type="match status" value="1"/>
</dbReference>
<dbReference type="GO" id="GO:0005509">
    <property type="term" value="F:calcium ion binding"/>
    <property type="evidence" value="ECO:0007669"/>
    <property type="project" value="InterPro"/>
</dbReference>
<dbReference type="Gene3D" id="1.10.238.10">
    <property type="entry name" value="EF-hand"/>
    <property type="match status" value="2"/>
</dbReference>
<protein>
    <recommendedName>
        <fullName evidence="2">EF-hand domain-containing protein</fullName>
    </recommendedName>
</protein>
<dbReference type="InterPro" id="IPR002048">
    <property type="entry name" value="EF_hand_dom"/>
</dbReference>
<feature type="domain" description="EF-hand" evidence="2">
    <location>
        <begin position="121"/>
        <end position="155"/>
    </location>
</feature>
<dbReference type="PANTHER" id="PTHR10827">
    <property type="entry name" value="RETICULOCALBIN"/>
    <property type="match status" value="1"/>
</dbReference>
<dbReference type="Pfam" id="PF13833">
    <property type="entry name" value="EF-hand_8"/>
    <property type="match status" value="1"/>
</dbReference>
<dbReference type="EMBL" id="JADGJW010000130">
    <property type="protein sequence ID" value="KAJ3223427.1"/>
    <property type="molecule type" value="Genomic_DNA"/>
</dbReference>
<dbReference type="Pfam" id="PF13202">
    <property type="entry name" value="EF-hand_5"/>
    <property type="match status" value="1"/>
</dbReference>
<dbReference type="PROSITE" id="PS50222">
    <property type="entry name" value="EF_HAND_2"/>
    <property type="match status" value="3"/>
</dbReference>
<dbReference type="AlphaFoldDB" id="A0AAD5XX80"/>
<evidence type="ECO:0000256" key="1">
    <source>
        <dbReference type="ARBA" id="ARBA00022837"/>
    </source>
</evidence>
<evidence type="ECO:0000259" key="2">
    <source>
        <dbReference type="PROSITE" id="PS50222"/>
    </source>
</evidence>
<dbReference type="PROSITE" id="PS00018">
    <property type="entry name" value="EF_HAND_1"/>
    <property type="match status" value="2"/>
</dbReference>
<proteinExistence type="predicted"/>